<evidence type="ECO:0000313" key="4">
    <source>
        <dbReference type="RefSeq" id="XP_030761442.1"/>
    </source>
</evidence>
<dbReference type="InParanoid" id="A0A6J2YDH4"/>
<proteinExistence type="predicted"/>
<dbReference type="GeneID" id="115886435"/>
<reference evidence="4" key="1">
    <citation type="submission" date="2025-08" db="UniProtKB">
        <authorList>
            <consortium name="RefSeq"/>
        </authorList>
    </citation>
    <scope>IDENTIFICATION</scope>
    <source>
        <tissue evidence="4">Gonads</tissue>
    </source>
</reference>
<keyword evidence="3" id="KW-1185">Reference proteome</keyword>
<feature type="domain" description="UBC core" evidence="2">
    <location>
        <begin position="54"/>
        <end position="204"/>
    </location>
</feature>
<dbReference type="SUPFAM" id="SSF54495">
    <property type="entry name" value="UBC-like"/>
    <property type="match status" value="1"/>
</dbReference>
<dbReference type="InterPro" id="IPR000608">
    <property type="entry name" value="UBC"/>
</dbReference>
<dbReference type="AlphaFoldDB" id="A0A6J2YDH4"/>
<dbReference type="Proteomes" id="UP000504635">
    <property type="component" value="Unplaced"/>
</dbReference>
<evidence type="ECO:0000313" key="3">
    <source>
        <dbReference type="Proteomes" id="UP000504635"/>
    </source>
</evidence>
<protein>
    <submittedName>
        <fullName evidence="4">Protein crossbronx-like</fullName>
    </submittedName>
</protein>
<dbReference type="Gene3D" id="3.10.110.10">
    <property type="entry name" value="Ubiquitin Conjugating Enzyme"/>
    <property type="match status" value="1"/>
</dbReference>
<dbReference type="CDD" id="cd23814">
    <property type="entry name" value="UEV_AKTIP"/>
    <property type="match status" value="1"/>
</dbReference>
<gene>
    <name evidence="4" type="primary">LOC115886435</name>
</gene>
<dbReference type="OrthoDB" id="5596422at2759"/>
<dbReference type="RefSeq" id="XP_030761442.1">
    <property type="nucleotide sequence ID" value="XM_030905582.1"/>
</dbReference>
<evidence type="ECO:0000259" key="2">
    <source>
        <dbReference type="PROSITE" id="PS50127"/>
    </source>
</evidence>
<dbReference type="PROSITE" id="PS50127">
    <property type="entry name" value="UBC_2"/>
    <property type="match status" value="1"/>
</dbReference>
<feature type="region of interest" description="Disordered" evidence="1">
    <location>
        <begin position="1"/>
        <end position="29"/>
    </location>
</feature>
<sequence>MLAAPMSTDSRDDNAGTFNRQGSLRRVIPPPEINSGNLFGRQNEDLNRIFKIYRQEYIILAEYKIIETEDIQGVYVIPSRENSLIWFGIIFVRNGPYKDGIFRFTVILDEKFPDCEHPKIVFQTKVIHPVIDPGTNEMNLLGGFPTWSKNEQHLWQVLKYIQWVFANIEASIPHSINKEACDMITKDKEAFGNKAQELVKESKEHLYDTPSTEDKHYIVFEKFNPDIHKKEKMFAFIQEKDQIEKRGYSWVLPHSFKPLERPLTPTSDNELKKDT</sequence>
<dbReference type="InterPro" id="IPR016135">
    <property type="entry name" value="UBQ-conjugating_enzyme/RWD"/>
</dbReference>
<dbReference type="FunCoup" id="A0A6J2YDH4">
    <property type="interactions" value="1002"/>
</dbReference>
<organism evidence="3 4">
    <name type="scientific">Sitophilus oryzae</name>
    <name type="common">Rice weevil</name>
    <name type="synonym">Curculio oryzae</name>
    <dbReference type="NCBI Taxonomy" id="7048"/>
    <lineage>
        <taxon>Eukaryota</taxon>
        <taxon>Metazoa</taxon>
        <taxon>Ecdysozoa</taxon>
        <taxon>Arthropoda</taxon>
        <taxon>Hexapoda</taxon>
        <taxon>Insecta</taxon>
        <taxon>Pterygota</taxon>
        <taxon>Neoptera</taxon>
        <taxon>Endopterygota</taxon>
        <taxon>Coleoptera</taxon>
        <taxon>Polyphaga</taxon>
        <taxon>Cucujiformia</taxon>
        <taxon>Curculionidae</taxon>
        <taxon>Dryophthorinae</taxon>
        <taxon>Sitophilus</taxon>
    </lineage>
</organism>
<dbReference type="Pfam" id="PF00179">
    <property type="entry name" value="UQ_con"/>
    <property type="match status" value="1"/>
</dbReference>
<name>A0A6J2YDH4_SITOR</name>
<accession>A0A6J2YDH4</accession>
<evidence type="ECO:0000256" key="1">
    <source>
        <dbReference type="SAM" id="MobiDB-lite"/>
    </source>
</evidence>
<dbReference type="SMART" id="SM00212">
    <property type="entry name" value="UBCc"/>
    <property type="match status" value="1"/>
</dbReference>
<dbReference type="KEGG" id="soy:115886435"/>